<evidence type="ECO:0000313" key="7">
    <source>
        <dbReference type="Proteomes" id="UP001198565"/>
    </source>
</evidence>
<sequence>MENILLGAVGLTWAIVELTLRVRDRVRGKGGTEGDRGTRRFSGALLMAAVVGAWVLSAVAGRHSPLRVPGLEAAGVVVLFAGVVTRVWAVATLGRSFRTTVEVDVGQAVVTSGPYRWVRHPSYTGLLLAALGLGLGFGTWPGLVLCAVLPVVGLWRRIEVEEAEMTRVLGDAYEAYKGRTKRLVPGLW</sequence>
<keyword evidence="4 5" id="KW-0472">Membrane</keyword>
<evidence type="ECO:0000256" key="1">
    <source>
        <dbReference type="ARBA" id="ARBA00004141"/>
    </source>
</evidence>
<comment type="subcellular location">
    <subcellularLocation>
        <location evidence="1">Membrane</location>
        <topology evidence="1">Multi-pass membrane protein</topology>
    </subcellularLocation>
</comment>
<dbReference type="PANTHER" id="PTHR43847:SF1">
    <property type="entry name" value="BLL3993 PROTEIN"/>
    <property type="match status" value="1"/>
</dbReference>
<dbReference type="Pfam" id="PF04140">
    <property type="entry name" value="ICMT"/>
    <property type="match status" value="1"/>
</dbReference>
<proteinExistence type="predicted"/>
<dbReference type="EMBL" id="JAINVZ010000036">
    <property type="protein sequence ID" value="MBY8889165.1"/>
    <property type="molecule type" value="Genomic_DNA"/>
</dbReference>
<keyword evidence="7" id="KW-1185">Reference proteome</keyword>
<dbReference type="InterPro" id="IPR052527">
    <property type="entry name" value="Metal_cation-efflux_comp"/>
</dbReference>
<dbReference type="RefSeq" id="WP_222982258.1">
    <property type="nucleotide sequence ID" value="NZ_JAINVZ010000036.1"/>
</dbReference>
<protein>
    <submittedName>
        <fullName evidence="6">Isoprenylcysteine carboxylmethyltransferase family protein</fullName>
    </submittedName>
</protein>
<keyword evidence="3 5" id="KW-1133">Transmembrane helix</keyword>
<accession>A0ABS7R122</accession>
<reference evidence="6 7" key="1">
    <citation type="submission" date="2021-08" db="EMBL/GenBank/DDBJ databases">
        <title>Streptomyces sp. PTM05 isolated from lichen.</title>
        <authorList>
            <person name="Somphong A."/>
            <person name="Phongsopitanun W."/>
            <person name="Tanasupawat S."/>
        </authorList>
    </citation>
    <scope>NUCLEOTIDE SEQUENCE [LARGE SCALE GENOMIC DNA]</scope>
    <source>
        <strain evidence="6 7">Ptm05</strain>
    </source>
</reference>
<comment type="caution">
    <text evidence="6">The sequence shown here is derived from an EMBL/GenBank/DDBJ whole genome shotgun (WGS) entry which is preliminary data.</text>
</comment>
<evidence type="ECO:0000256" key="4">
    <source>
        <dbReference type="ARBA" id="ARBA00023136"/>
    </source>
</evidence>
<gene>
    <name evidence="6" type="ORF">K7472_30610</name>
</gene>
<organism evidence="6 7">
    <name type="scientific">Streptantibioticus parmotrematis</name>
    <dbReference type="NCBI Taxonomy" id="2873249"/>
    <lineage>
        <taxon>Bacteria</taxon>
        <taxon>Bacillati</taxon>
        <taxon>Actinomycetota</taxon>
        <taxon>Actinomycetes</taxon>
        <taxon>Kitasatosporales</taxon>
        <taxon>Streptomycetaceae</taxon>
        <taxon>Streptantibioticus</taxon>
    </lineage>
</organism>
<dbReference type="InterPro" id="IPR007269">
    <property type="entry name" value="ICMT_MeTrfase"/>
</dbReference>
<feature type="transmembrane region" description="Helical" evidence="5">
    <location>
        <begin position="43"/>
        <end position="61"/>
    </location>
</feature>
<dbReference type="PANTHER" id="PTHR43847">
    <property type="entry name" value="BLL3993 PROTEIN"/>
    <property type="match status" value="1"/>
</dbReference>
<keyword evidence="2 5" id="KW-0812">Transmembrane</keyword>
<evidence type="ECO:0000256" key="2">
    <source>
        <dbReference type="ARBA" id="ARBA00022692"/>
    </source>
</evidence>
<evidence type="ECO:0000256" key="3">
    <source>
        <dbReference type="ARBA" id="ARBA00022989"/>
    </source>
</evidence>
<evidence type="ECO:0000256" key="5">
    <source>
        <dbReference type="SAM" id="Phobius"/>
    </source>
</evidence>
<name>A0ABS7R122_9ACTN</name>
<dbReference type="Gene3D" id="1.20.120.1630">
    <property type="match status" value="1"/>
</dbReference>
<evidence type="ECO:0000313" key="6">
    <source>
        <dbReference type="EMBL" id="MBY8889165.1"/>
    </source>
</evidence>
<feature type="transmembrane region" description="Helical" evidence="5">
    <location>
        <begin position="73"/>
        <end position="91"/>
    </location>
</feature>
<feature type="transmembrane region" description="Helical" evidence="5">
    <location>
        <begin position="126"/>
        <end position="155"/>
    </location>
</feature>
<dbReference type="Proteomes" id="UP001198565">
    <property type="component" value="Unassembled WGS sequence"/>
</dbReference>